<evidence type="ECO:0000313" key="3">
    <source>
        <dbReference type="Proteomes" id="UP001057580"/>
    </source>
</evidence>
<gene>
    <name evidence="2" type="ORF">N0B31_17300</name>
</gene>
<keyword evidence="1" id="KW-1133">Transmembrane helix</keyword>
<proteinExistence type="predicted"/>
<accession>A0A9E7R1A0</accession>
<keyword evidence="1" id="KW-0812">Transmembrane</keyword>
<feature type="transmembrane region" description="Helical" evidence="1">
    <location>
        <begin position="95"/>
        <end position="113"/>
    </location>
</feature>
<evidence type="ECO:0000256" key="1">
    <source>
        <dbReference type="SAM" id="Phobius"/>
    </source>
</evidence>
<evidence type="ECO:0000313" key="2">
    <source>
        <dbReference type="EMBL" id="UWM53871.1"/>
    </source>
</evidence>
<feature type="transmembrane region" description="Helical" evidence="1">
    <location>
        <begin position="72"/>
        <end position="89"/>
    </location>
</feature>
<dbReference type="RefSeq" id="WP_260592865.1">
    <property type="nucleotide sequence ID" value="NZ_CP104003.1"/>
</dbReference>
<dbReference type="AlphaFoldDB" id="A0A9E7R1A0"/>
<keyword evidence="1" id="KW-0472">Membrane</keyword>
<dbReference type="EMBL" id="CP104003">
    <property type="protein sequence ID" value="UWM53871.1"/>
    <property type="molecule type" value="Genomic_DNA"/>
</dbReference>
<dbReference type="KEGG" id="ssai:N0B31_17300"/>
<name>A0A9E7R1A0_9EURY</name>
<feature type="transmembrane region" description="Helical" evidence="1">
    <location>
        <begin position="34"/>
        <end position="52"/>
    </location>
</feature>
<keyword evidence="3" id="KW-1185">Reference proteome</keyword>
<reference evidence="2" key="1">
    <citation type="submission" date="2022-09" db="EMBL/GenBank/DDBJ databases">
        <title>Diverse halophilic archaea isolated from saline environments.</title>
        <authorList>
            <person name="Cui H.-L."/>
        </authorList>
    </citation>
    <scope>NUCLEOTIDE SEQUENCE</scope>
    <source>
        <strain evidence="2">ZS-35-S2</strain>
    </source>
</reference>
<protein>
    <submittedName>
        <fullName evidence="2">Uncharacterized protein</fullName>
    </submittedName>
</protein>
<sequence>MSRLHPELLPTTAVLLTVAFVTLALTTPPDPYTQVLYGGPALLVAGGLAALLTHGGGFDRLGWSPAGKDHGWTVAVFLGVTVVVGVFVPDATSPAVTGIGPLAGFLLGAWLGWGDGRSRLSRAESAA</sequence>
<organism evidence="2 3">
    <name type="scientific">Salinirubellus salinus</name>
    <dbReference type="NCBI Taxonomy" id="1364945"/>
    <lineage>
        <taxon>Archaea</taxon>
        <taxon>Methanobacteriati</taxon>
        <taxon>Methanobacteriota</taxon>
        <taxon>Stenosarchaea group</taxon>
        <taxon>Halobacteria</taxon>
        <taxon>Halobacteriales</taxon>
        <taxon>Natronomonadaceae</taxon>
        <taxon>Salinirubellus</taxon>
    </lineage>
</organism>
<dbReference type="Proteomes" id="UP001057580">
    <property type="component" value="Chromosome"/>
</dbReference>
<dbReference type="GeneID" id="74944216"/>